<organism evidence="1 2">
    <name type="scientific">Populus tomentosa</name>
    <name type="common">Chinese white poplar</name>
    <dbReference type="NCBI Taxonomy" id="118781"/>
    <lineage>
        <taxon>Eukaryota</taxon>
        <taxon>Viridiplantae</taxon>
        <taxon>Streptophyta</taxon>
        <taxon>Embryophyta</taxon>
        <taxon>Tracheophyta</taxon>
        <taxon>Spermatophyta</taxon>
        <taxon>Magnoliopsida</taxon>
        <taxon>eudicotyledons</taxon>
        <taxon>Gunneridae</taxon>
        <taxon>Pentapetalae</taxon>
        <taxon>rosids</taxon>
        <taxon>fabids</taxon>
        <taxon>Malpighiales</taxon>
        <taxon>Salicaceae</taxon>
        <taxon>Saliceae</taxon>
        <taxon>Populus</taxon>
    </lineage>
</organism>
<dbReference type="Proteomes" id="UP000886885">
    <property type="component" value="Chromosome 19A"/>
</dbReference>
<evidence type="ECO:0000313" key="2">
    <source>
        <dbReference type="Proteomes" id="UP000886885"/>
    </source>
</evidence>
<dbReference type="EMBL" id="JAAWWB010000037">
    <property type="protein sequence ID" value="KAG6738412.1"/>
    <property type="molecule type" value="Genomic_DNA"/>
</dbReference>
<reference evidence="1" key="1">
    <citation type="journal article" date="2020" name="bioRxiv">
        <title>Hybrid origin of Populus tomentosa Carr. identified through genome sequencing and phylogenomic analysis.</title>
        <authorList>
            <person name="An X."/>
            <person name="Gao K."/>
            <person name="Chen Z."/>
            <person name="Li J."/>
            <person name="Yang X."/>
            <person name="Yang X."/>
            <person name="Zhou J."/>
            <person name="Guo T."/>
            <person name="Zhao T."/>
            <person name="Huang S."/>
            <person name="Miao D."/>
            <person name="Khan W.U."/>
            <person name="Rao P."/>
            <person name="Ye M."/>
            <person name="Lei B."/>
            <person name="Liao W."/>
            <person name="Wang J."/>
            <person name="Ji L."/>
            <person name="Li Y."/>
            <person name="Guo B."/>
            <person name="Mustafa N.S."/>
            <person name="Li S."/>
            <person name="Yun Q."/>
            <person name="Keller S.R."/>
            <person name="Mao J."/>
            <person name="Zhang R."/>
            <person name="Strauss S.H."/>
        </authorList>
    </citation>
    <scope>NUCLEOTIDE SEQUENCE</scope>
    <source>
        <strain evidence="1">GM15</strain>
        <tissue evidence="1">Leaf</tissue>
    </source>
</reference>
<dbReference type="AlphaFoldDB" id="A0A8X8C223"/>
<gene>
    <name evidence="1" type="ORF">POTOM_058028</name>
</gene>
<protein>
    <submittedName>
        <fullName evidence="1">Uncharacterized protein</fullName>
    </submittedName>
</protein>
<keyword evidence="2" id="KW-1185">Reference proteome</keyword>
<sequence length="482" mass="53739">MGRGANLEEEVELFMAAREKVDASAKIVEKRARGGYTGSCTNLCTVDRVKKPVSGVRILQDKFPTSLLDSVWNLCKMAVEGQVPDKLGGFSVWNLCNWQSKVSKVGFRPLVMNHFPTKSATLKFFTRMAGSGTEFQHQTSEVLRLTCKISEEGYSLNTIIHLTPGQVQIYGTLFPLKAYVVTEHSAYTYSFYSICEHLKRKNRTHLAFSLIRPVNYMYGGKQQNFLVFLELINPSANLWNKLNSVYLFSSISSTSSMNLLKSLPMLLAAISSSSALLSGRNLIVKEITNHLDCEGTHCHDCRALQDRLDLAQTSVQLIGCIEAISDFRDYQLRISNVSANDKKEKIVCGVAVLISVVAENLKNSAWIDDFYRCLPASDAFIDRVKKLVSGPPGQACWIMYGTYAIGSQSDHSTYTYILSAVSASISRERTELTWHSSAVWMQAILAAQDGFAMHFANSSLTITKLDAIHMLVYLLNCITVRH</sequence>
<evidence type="ECO:0000313" key="1">
    <source>
        <dbReference type="EMBL" id="KAG6738412.1"/>
    </source>
</evidence>
<name>A0A8X8C223_POPTO</name>
<accession>A0A8X8C223</accession>
<comment type="caution">
    <text evidence="1">The sequence shown here is derived from an EMBL/GenBank/DDBJ whole genome shotgun (WGS) entry which is preliminary data.</text>
</comment>
<proteinExistence type="predicted"/>